<reference evidence="2 3" key="1">
    <citation type="journal article" date="2024" name="Nat. Commun.">
        <title>Phylogenomics reveals the evolutionary origins of lichenization in chlorophyte algae.</title>
        <authorList>
            <person name="Puginier C."/>
            <person name="Libourel C."/>
            <person name="Otte J."/>
            <person name="Skaloud P."/>
            <person name="Haon M."/>
            <person name="Grisel S."/>
            <person name="Petersen M."/>
            <person name="Berrin J.G."/>
            <person name="Delaux P.M."/>
            <person name="Dal Grande F."/>
            <person name="Keller J."/>
        </authorList>
    </citation>
    <scope>NUCLEOTIDE SEQUENCE [LARGE SCALE GENOMIC DNA]</scope>
    <source>
        <strain evidence="2 3">SAG 2043</strain>
    </source>
</reference>
<dbReference type="Pfam" id="PF07818">
    <property type="entry name" value="HCNGP"/>
    <property type="match status" value="1"/>
</dbReference>
<dbReference type="InterPro" id="IPR012479">
    <property type="entry name" value="SAP30BP"/>
</dbReference>
<feature type="region of interest" description="Disordered" evidence="1">
    <location>
        <begin position="15"/>
        <end position="62"/>
    </location>
</feature>
<proteinExistence type="predicted"/>
<dbReference type="Proteomes" id="UP001489004">
    <property type="component" value="Unassembled WGS sequence"/>
</dbReference>
<gene>
    <name evidence="2" type="ORF">WJX72_001720</name>
</gene>
<evidence type="ECO:0000313" key="3">
    <source>
        <dbReference type="Proteomes" id="UP001489004"/>
    </source>
</evidence>
<comment type="caution">
    <text evidence="2">The sequence shown here is derived from an EMBL/GenBank/DDBJ whole genome shotgun (WGS) entry which is preliminary data.</text>
</comment>
<evidence type="ECO:0000313" key="2">
    <source>
        <dbReference type="EMBL" id="KAK9817759.1"/>
    </source>
</evidence>
<dbReference type="GO" id="GO:0006355">
    <property type="term" value="P:regulation of DNA-templated transcription"/>
    <property type="evidence" value="ECO:0007669"/>
    <property type="project" value="InterPro"/>
</dbReference>
<dbReference type="PANTHER" id="PTHR13464">
    <property type="entry name" value="TRANSCRIPTIONAL REGULATOR PROTEIN HCNGP"/>
    <property type="match status" value="1"/>
</dbReference>
<organism evidence="2 3">
    <name type="scientific">[Myrmecia] bisecta</name>
    <dbReference type="NCBI Taxonomy" id="41462"/>
    <lineage>
        <taxon>Eukaryota</taxon>
        <taxon>Viridiplantae</taxon>
        <taxon>Chlorophyta</taxon>
        <taxon>core chlorophytes</taxon>
        <taxon>Trebouxiophyceae</taxon>
        <taxon>Trebouxiales</taxon>
        <taxon>Trebouxiaceae</taxon>
        <taxon>Myrmecia</taxon>
    </lineage>
</organism>
<keyword evidence="3" id="KW-1185">Reference proteome</keyword>
<dbReference type="GO" id="GO:0005634">
    <property type="term" value="C:nucleus"/>
    <property type="evidence" value="ECO:0007669"/>
    <property type="project" value="TreeGrafter"/>
</dbReference>
<protein>
    <submittedName>
        <fullName evidence="2">Uncharacterized protein</fullName>
    </submittedName>
</protein>
<feature type="compositionally biased region" description="Gly residues" evidence="1">
    <location>
        <begin position="23"/>
        <end position="33"/>
    </location>
</feature>
<dbReference type="PANTHER" id="PTHR13464:SF0">
    <property type="entry name" value="SAP30-BINDING PROTEIN"/>
    <property type="match status" value="1"/>
</dbReference>
<accession>A0AAW1QB82</accession>
<sequence length="132" mass="14080">MADGDLLGLVGAYASDDEASGSGASGEEGGQGGILLNYGSGPFVAPTTTDQAGGAAPAEDIDVDEDLPASIREPPPGPCDPKLQEKVRRYLAIQREQGRYLSAELKANREYRNPDFLQKMVKQTSFRLTQHV</sequence>
<dbReference type="EMBL" id="JALJOR010000004">
    <property type="protein sequence ID" value="KAK9817759.1"/>
    <property type="molecule type" value="Genomic_DNA"/>
</dbReference>
<evidence type="ECO:0000256" key="1">
    <source>
        <dbReference type="SAM" id="MobiDB-lite"/>
    </source>
</evidence>
<name>A0AAW1QB82_9CHLO</name>
<dbReference type="AlphaFoldDB" id="A0AAW1QB82"/>